<gene>
    <name evidence="1" type="ORF">VPR_025</name>
</gene>
<proteinExistence type="predicted"/>
<reference evidence="1 2" key="1">
    <citation type="submission" date="2017-12" db="EMBL/GenBank/DDBJ databases">
        <title>Genomic analysis of a novel phage Vp_R1 lytic to Vibrio parahaemolyticus.</title>
        <authorList>
            <person name="Ren H."/>
            <person name="Li Z."/>
        </authorList>
    </citation>
    <scope>NUCLEOTIDE SEQUENCE [LARGE SCALE GENOMIC DNA]</scope>
</reference>
<dbReference type="EMBL" id="MG603697">
    <property type="protein sequence ID" value="AUG88389.1"/>
    <property type="molecule type" value="Genomic_DNA"/>
</dbReference>
<accession>A0A2H5BPY5</accession>
<protein>
    <submittedName>
        <fullName evidence="1">Uncharacterized protein</fullName>
    </submittedName>
</protein>
<evidence type="ECO:0000313" key="1">
    <source>
        <dbReference type="EMBL" id="AUG88389.1"/>
    </source>
</evidence>
<evidence type="ECO:0000313" key="2">
    <source>
        <dbReference type="Proteomes" id="UP000240283"/>
    </source>
</evidence>
<name>A0A2H5BPY5_9CAUD</name>
<dbReference type="Proteomes" id="UP000240283">
    <property type="component" value="Segment"/>
</dbReference>
<organism evidence="1 2">
    <name type="scientific">Vibrio phage Vp_R1</name>
    <dbReference type="NCBI Taxonomy" id="2059867"/>
    <lineage>
        <taxon>Viruses</taxon>
        <taxon>Duplodnaviria</taxon>
        <taxon>Heunggongvirae</taxon>
        <taxon>Uroviricota</taxon>
        <taxon>Caudoviricetes</taxon>
        <taxon>Grimontviridae</taxon>
        <taxon>Dalianvirus</taxon>
        <taxon>Dalianvirus R1</taxon>
    </lineage>
</organism>
<keyword evidence="2" id="KW-1185">Reference proteome</keyword>
<sequence>MDLNKILSISPDTLALEQHDALLKDTIRRLDRVKSLLTTHKYKELYEMCEFSPAGDCMGTDSYHINFHYGDIMDTAVKLQHLSEVGGIDCEKIPPLYHY</sequence>